<name>A0A0E0IAW0_ORYNI</name>
<dbReference type="Proteomes" id="UP000006591">
    <property type="component" value="Chromosome 8"/>
</dbReference>
<dbReference type="PANTHER" id="PTHR33136">
    <property type="entry name" value="RAPID ALKALINIZATION FACTOR-LIKE"/>
    <property type="match status" value="1"/>
</dbReference>
<keyword evidence="2" id="KW-0372">Hormone</keyword>
<organism evidence="6">
    <name type="scientific">Oryza nivara</name>
    <name type="common">Indian wild rice</name>
    <name type="synonym">Oryza sativa f. spontanea</name>
    <dbReference type="NCBI Taxonomy" id="4536"/>
    <lineage>
        <taxon>Eukaryota</taxon>
        <taxon>Viridiplantae</taxon>
        <taxon>Streptophyta</taxon>
        <taxon>Embryophyta</taxon>
        <taxon>Tracheophyta</taxon>
        <taxon>Spermatophyta</taxon>
        <taxon>Magnoliopsida</taxon>
        <taxon>Liliopsida</taxon>
        <taxon>Poales</taxon>
        <taxon>Poaceae</taxon>
        <taxon>BOP clade</taxon>
        <taxon>Oryzoideae</taxon>
        <taxon>Oryzeae</taxon>
        <taxon>Oryzinae</taxon>
        <taxon>Oryza</taxon>
    </lineage>
</organism>
<evidence type="ECO:0000256" key="5">
    <source>
        <dbReference type="SAM" id="SignalP"/>
    </source>
</evidence>
<feature type="signal peptide" evidence="5">
    <location>
        <begin position="1"/>
        <end position="27"/>
    </location>
</feature>
<sequence length="113" mass="11504">MPPPRRAALAAAAVLLLLVVAAATAQAVEVAPYCVGEPGEECVAGGGGEEAVAVAVAAAARRRLQGGGYISYDAMRRNAVPCSYRGASYYNCRPGGQANPYTRGCSAITQCRG</sequence>
<dbReference type="PROSITE" id="PS51318">
    <property type="entry name" value="TAT"/>
    <property type="match status" value="1"/>
</dbReference>
<dbReference type="OMA" id="VEECGMA"/>
<dbReference type="AlphaFoldDB" id="A0A0E0IAW0"/>
<reference evidence="6" key="2">
    <citation type="submission" date="2018-04" db="EMBL/GenBank/DDBJ databases">
        <title>OnivRS2 (Oryza nivara Reference Sequence Version 2).</title>
        <authorList>
            <person name="Zhang J."/>
            <person name="Kudrna D."/>
            <person name="Lee S."/>
            <person name="Talag J."/>
            <person name="Rajasekar S."/>
            <person name="Welchert J."/>
            <person name="Hsing Y.-I."/>
            <person name="Wing R.A."/>
        </authorList>
    </citation>
    <scope>NUCLEOTIDE SEQUENCE [LARGE SCALE GENOMIC DNA]</scope>
    <source>
        <strain evidence="6">SL10</strain>
    </source>
</reference>
<evidence type="ECO:0000256" key="1">
    <source>
        <dbReference type="ARBA" id="ARBA00009178"/>
    </source>
</evidence>
<evidence type="ECO:0000256" key="3">
    <source>
        <dbReference type="ARBA" id="ARBA00022729"/>
    </source>
</evidence>
<keyword evidence="4" id="KW-1015">Disulfide bond</keyword>
<keyword evidence="3 5" id="KW-0732">Signal</keyword>
<evidence type="ECO:0008006" key="8">
    <source>
        <dbReference type="Google" id="ProtNLM"/>
    </source>
</evidence>
<dbReference type="GO" id="GO:0009506">
    <property type="term" value="C:plasmodesma"/>
    <property type="evidence" value="ECO:0007669"/>
    <property type="project" value="TreeGrafter"/>
</dbReference>
<dbReference type="Pfam" id="PF05498">
    <property type="entry name" value="RALF"/>
    <property type="match status" value="1"/>
</dbReference>
<reference evidence="6" key="1">
    <citation type="submission" date="2015-04" db="UniProtKB">
        <authorList>
            <consortium name="EnsemblPlants"/>
        </authorList>
    </citation>
    <scope>IDENTIFICATION</scope>
    <source>
        <strain evidence="6">SL10</strain>
    </source>
</reference>
<dbReference type="InterPro" id="IPR006311">
    <property type="entry name" value="TAT_signal"/>
</dbReference>
<keyword evidence="7" id="KW-1185">Reference proteome</keyword>
<evidence type="ECO:0000313" key="7">
    <source>
        <dbReference type="Proteomes" id="UP000006591"/>
    </source>
</evidence>
<dbReference type="PANTHER" id="PTHR33136:SF6">
    <property type="entry name" value="PROTEIN RALF-LIKE 34"/>
    <property type="match status" value="1"/>
</dbReference>
<dbReference type="GO" id="GO:0019722">
    <property type="term" value="P:calcium-mediated signaling"/>
    <property type="evidence" value="ECO:0007669"/>
    <property type="project" value="TreeGrafter"/>
</dbReference>
<evidence type="ECO:0000256" key="2">
    <source>
        <dbReference type="ARBA" id="ARBA00022702"/>
    </source>
</evidence>
<comment type="similarity">
    <text evidence="1">Belongs to the plant rapid alkalinization factor (RALF) family.</text>
</comment>
<dbReference type="HOGENOM" id="CLU_127895_1_2_1"/>
<feature type="chain" id="PRO_5002362543" description="Rapid alkalinization factor 1" evidence="5">
    <location>
        <begin position="28"/>
        <end position="113"/>
    </location>
</feature>
<dbReference type="GO" id="GO:0005179">
    <property type="term" value="F:hormone activity"/>
    <property type="evidence" value="ECO:0007669"/>
    <property type="project" value="UniProtKB-KW"/>
</dbReference>
<accession>A0A0E0IAW0</accession>
<dbReference type="InterPro" id="IPR008801">
    <property type="entry name" value="RALF"/>
</dbReference>
<proteinExistence type="inferred from homology"/>
<protein>
    <recommendedName>
        <fullName evidence="8">Rapid alkalinization factor 1</fullName>
    </recommendedName>
</protein>
<dbReference type="eggNOG" id="ENOG502R7GN">
    <property type="taxonomic scope" value="Eukaryota"/>
</dbReference>
<evidence type="ECO:0000313" key="6">
    <source>
        <dbReference type="EnsemblPlants" id="ONIVA08G12930.1"/>
    </source>
</evidence>
<evidence type="ECO:0000256" key="4">
    <source>
        <dbReference type="ARBA" id="ARBA00023157"/>
    </source>
</evidence>
<dbReference type="EnsemblPlants" id="ONIVA08G12930.1">
    <property type="protein sequence ID" value="ONIVA08G12930.1"/>
    <property type="gene ID" value="ONIVA08G12930"/>
</dbReference>
<dbReference type="Gramene" id="ONIVA08G12930.1">
    <property type="protein sequence ID" value="ONIVA08G12930.1"/>
    <property type="gene ID" value="ONIVA08G12930"/>
</dbReference>